<dbReference type="EMBL" id="JAGISH010000003">
    <property type="protein sequence ID" value="MBP0482161.1"/>
    <property type="molecule type" value="Genomic_DNA"/>
</dbReference>
<dbReference type="RefSeq" id="WP_209360027.1">
    <property type="nucleotide sequence ID" value="NZ_JAGISH010000003.1"/>
</dbReference>
<dbReference type="Gene3D" id="3.30.420.40">
    <property type="match status" value="2"/>
</dbReference>
<dbReference type="InterPro" id="IPR052519">
    <property type="entry name" value="Euk-type_GlcNAc_Kinase"/>
</dbReference>
<gene>
    <name evidence="2" type="ORF">J5474_06605</name>
</gene>
<reference evidence="2" key="1">
    <citation type="submission" date="2021-03" db="EMBL/GenBank/DDBJ databases">
        <title>Sagittula salina sp. nov. strain M10.9X isolated from the marine waste.</title>
        <authorList>
            <person name="Satari L."/>
            <person name="Molina-Menor E."/>
            <person name="Vidal-Verdu A."/>
            <person name="Pascual J."/>
            <person name="Pereto J."/>
            <person name="Porcar M."/>
        </authorList>
    </citation>
    <scope>NUCLEOTIDE SEQUENCE</scope>
    <source>
        <strain evidence="2">M10.9X</strain>
    </source>
</reference>
<feature type="domain" description="ATPase BadF/BadG/BcrA/BcrD type" evidence="1">
    <location>
        <begin position="10"/>
        <end position="254"/>
    </location>
</feature>
<evidence type="ECO:0000259" key="1">
    <source>
        <dbReference type="Pfam" id="PF01869"/>
    </source>
</evidence>
<dbReference type="SUPFAM" id="SSF53067">
    <property type="entry name" value="Actin-like ATPase domain"/>
    <property type="match status" value="2"/>
</dbReference>
<organism evidence="2 3">
    <name type="scientific">Sagittula salina</name>
    <dbReference type="NCBI Taxonomy" id="2820268"/>
    <lineage>
        <taxon>Bacteria</taxon>
        <taxon>Pseudomonadati</taxon>
        <taxon>Pseudomonadota</taxon>
        <taxon>Alphaproteobacteria</taxon>
        <taxon>Rhodobacterales</taxon>
        <taxon>Roseobacteraceae</taxon>
        <taxon>Sagittula</taxon>
    </lineage>
</organism>
<name>A0A940MP39_9RHOB</name>
<dbReference type="PANTHER" id="PTHR43190:SF3">
    <property type="entry name" value="N-ACETYL-D-GLUCOSAMINE KINASE"/>
    <property type="match status" value="1"/>
</dbReference>
<dbReference type="AlphaFoldDB" id="A0A940MP39"/>
<accession>A0A940MP39</accession>
<dbReference type="Proteomes" id="UP000675940">
    <property type="component" value="Unassembled WGS sequence"/>
</dbReference>
<dbReference type="PANTHER" id="PTHR43190">
    <property type="entry name" value="N-ACETYL-D-GLUCOSAMINE KINASE"/>
    <property type="match status" value="1"/>
</dbReference>
<proteinExistence type="predicted"/>
<evidence type="ECO:0000313" key="3">
    <source>
        <dbReference type="Proteomes" id="UP000675940"/>
    </source>
</evidence>
<keyword evidence="3" id="KW-1185">Reference proteome</keyword>
<dbReference type="InterPro" id="IPR043129">
    <property type="entry name" value="ATPase_NBD"/>
</dbReference>
<dbReference type="Pfam" id="PF01869">
    <property type="entry name" value="BcrAD_BadFG"/>
    <property type="match status" value="1"/>
</dbReference>
<sequence length="290" mass="28761">MSTAPAPYLIGMDGGGTGCRVAIARADGPVLATTQGGPANATTDLAATVANLRAALDMAAEAANLTLEALRDAPAHAGLAGVISDTIGQRVAEGLPLTRLTVTEDRDIMVAGALGPRDGALAAIGTGSFVAAQGPQGIRSVGGWGFLLSDEASGAWLGRELLRHALRVADGVSPPTPFVAQTLDQRGGAAGIVTFATSARAHDFATLAPGIVAAARAGDATATGLMTAGAGWITQGLRALDHRDGAPLCLTGGVGPLYAEWLPAPLTAGLTEPQGSALDGALRLAARAAP</sequence>
<protein>
    <submittedName>
        <fullName evidence="2">ATPase</fullName>
    </submittedName>
</protein>
<comment type="caution">
    <text evidence="2">The sequence shown here is derived from an EMBL/GenBank/DDBJ whole genome shotgun (WGS) entry which is preliminary data.</text>
</comment>
<evidence type="ECO:0000313" key="2">
    <source>
        <dbReference type="EMBL" id="MBP0482161.1"/>
    </source>
</evidence>
<dbReference type="InterPro" id="IPR002731">
    <property type="entry name" value="ATPase_BadF"/>
</dbReference>
<dbReference type="CDD" id="cd24082">
    <property type="entry name" value="ASKHA_NBD_GspK-like"/>
    <property type="match status" value="1"/>
</dbReference>